<reference evidence="1" key="1">
    <citation type="submission" date="2018-02" db="EMBL/GenBank/DDBJ databases">
        <title>Rhizophora mucronata_Transcriptome.</title>
        <authorList>
            <person name="Meera S.P."/>
            <person name="Sreeshan A."/>
            <person name="Augustine A."/>
        </authorList>
    </citation>
    <scope>NUCLEOTIDE SEQUENCE</scope>
    <source>
        <tissue evidence="1">Leaf</tissue>
    </source>
</reference>
<proteinExistence type="predicted"/>
<protein>
    <submittedName>
        <fullName evidence="1">Uncharacterized protein</fullName>
    </submittedName>
</protein>
<name>A0A2P2PXB9_RHIMU</name>
<organism evidence="1">
    <name type="scientific">Rhizophora mucronata</name>
    <name type="common">Asiatic mangrove</name>
    <dbReference type="NCBI Taxonomy" id="61149"/>
    <lineage>
        <taxon>Eukaryota</taxon>
        <taxon>Viridiplantae</taxon>
        <taxon>Streptophyta</taxon>
        <taxon>Embryophyta</taxon>
        <taxon>Tracheophyta</taxon>
        <taxon>Spermatophyta</taxon>
        <taxon>Magnoliopsida</taxon>
        <taxon>eudicotyledons</taxon>
        <taxon>Gunneridae</taxon>
        <taxon>Pentapetalae</taxon>
        <taxon>rosids</taxon>
        <taxon>fabids</taxon>
        <taxon>Malpighiales</taxon>
        <taxon>Rhizophoraceae</taxon>
        <taxon>Rhizophora</taxon>
    </lineage>
</organism>
<evidence type="ECO:0000313" key="1">
    <source>
        <dbReference type="EMBL" id="MBX59335.1"/>
    </source>
</evidence>
<dbReference type="AlphaFoldDB" id="A0A2P2PXB9"/>
<sequence length="49" mass="5733">MKLHHIIISCMNIRSSNWSDVSAFLLGYPPKYLCLSPDVSLEWQRNHQC</sequence>
<accession>A0A2P2PXB9</accession>
<dbReference type="EMBL" id="GGEC01078851">
    <property type="protein sequence ID" value="MBX59335.1"/>
    <property type="molecule type" value="Transcribed_RNA"/>
</dbReference>